<reference evidence="3 4" key="1">
    <citation type="submission" date="2019-04" db="EMBL/GenBank/DDBJ databases">
        <title>Shimia ponticola sp. nov., isolated from seawater.</title>
        <authorList>
            <person name="Kim Y.-O."/>
            <person name="Yoon J.-H."/>
        </authorList>
    </citation>
    <scope>NUCLEOTIDE SEQUENCE [LARGE SCALE GENOMIC DNA]</scope>
    <source>
        <strain evidence="3 4">MYP11</strain>
    </source>
</reference>
<feature type="coiled-coil region" evidence="1">
    <location>
        <begin position="280"/>
        <end position="344"/>
    </location>
</feature>
<dbReference type="Gene3D" id="3.30.930.30">
    <property type="match status" value="1"/>
</dbReference>
<feature type="region of interest" description="Disordered" evidence="2">
    <location>
        <begin position="533"/>
        <end position="552"/>
    </location>
</feature>
<dbReference type="OrthoDB" id="7586183at2"/>
<evidence type="ECO:0000256" key="1">
    <source>
        <dbReference type="SAM" id="Coils"/>
    </source>
</evidence>
<dbReference type="Proteomes" id="UP000306602">
    <property type="component" value="Unassembled WGS sequence"/>
</dbReference>
<evidence type="ECO:0000313" key="3">
    <source>
        <dbReference type="EMBL" id="THH35712.1"/>
    </source>
</evidence>
<accession>A0A4S4N909</accession>
<dbReference type="RefSeq" id="WP_136463182.1">
    <property type="nucleotide sequence ID" value="NZ_SRKY01000003.1"/>
</dbReference>
<evidence type="ECO:0000256" key="2">
    <source>
        <dbReference type="SAM" id="MobiDB-lite"/>
    </source>
</evidence>
<dbReference type="EMBL" id="SRKY01000003">
    <property type="protein sequence ID" value="THH35712.1"/>
    <property type="molecule type" value="Genomic_DNA"/>
</dbReference>
<organism evidence="3 4">
    <name type="scientific">Aliishimia ponticola</name>
    <dbReference type="NCBI Taxonomy" id="2499833"/>
    <lineage>
        <taxon>Bacteria</taxon>
        <taxon>Pseudomonadati</taxon>
        <taxon>Pseudomonadota</taxon>
        <taxon>Alphaproteobacteria</taxon>
        <taxon>Rhodobacterales</taxon>
        <taxon>Paracoccaceae</taxon>
        <taxon>Aliishimia</taxon>
    </lineage>
</organism>
<feature type="compositionally biased region" description="Basic and acidic residues" evidence="2">
    <location>
        <begin position="533"/>
        <end position="548"/>
    </location>
</feature>
<evidence type="ECO:0000313" key="4">
    <source>
        <dbReference type="Proteomes" id="UP000306602"/>
    </source>
</evidence>
<dbReference type="GO" id="GO:0003677">
    <property type="term" value="F:DNA binding"/>
    <property type="evidence" value="ECO:0007669"/>
    <property type="project" value="InterPro"/>
</dbReference>
<gene>
    <name evidence="3" type="ORF">E4Z66_11530</name>
</gene>
<proteinExistence type="predicted"/>
<dbReference type="CDD" id="cd17242">
    <property type="entry name" value="MobM_relaxase"/>
    <property type="match status" value="1"/>
</dbReference>
<dbReference type="AlphaFoldDB" id="A0A4S4N909"/>
<comment type="caution">
    <text evidence="3">The sequence shown here is derived from an EMBL/GenBank/DDBJ whole genome shotgun (WGS) entry which is preliminary data.</text>
</comment>
<keyword evidence="1" id="KW-0175">Coiled coil</keyword>
<dbReference type="InterPro" id="IPR001668">
    <property type="entry name" value="Mob_Pre"/>
</dbReference>
<name>A0A4S4N909_9RHOB</name>
<dbReference type="Pfam" id="PF01076">
    <property type="entry name" value="Mob_Pre"/>
    <property type="match status" value="1"/>
</dbReference>
<dbReference type="GO" id="GO:0006310">
    <property type="term" value="P:DNA recombination"/>
    <property type="evidence" value="ECO:0007669"/>
    <property type="project" value="InterPro"/>
</dbReference>
<keyword evidence="4" id="KW-1185">Reference proteome</keyword>
<sequence length="567" mass="64198">MTEPANLIVLRYERVTYHGVGGIEVHGKRQGGDLSNVDPTRTHLNEFPIGHAGLREIVDAHIVQMQMDNADRKRASLKRRRRRTELEELDNALEVAGDDPHALAEVMGWPWDQKNVHPFTEGILSVSHEWFLNQDGQIDVTKVDTFREFALGYLAEEFGDEVLYARLDLDEKTPHLSFLIAPEHENRKTKRRELSHRQHRLFGMEEVQSLFDDEEPDPALTRKSYELLQDRVADYAQARGLDLVRGERRAAQERVQRQAGEEVTKRKNISPSRGREIAAIEAAEATKDREQAAMEKAAAERDALAASNLREEISQALDEAQASRVAAERELRKAKEERAALAAREETLRIGTQAIITEELTYAPPTAERAEGLTWGRNKPKTAERRAWLSEKIKPARDWLVGFARSIFGFQQQRDAALADQEARAQAIIEAESRQGRKPAQTMLDLVNEAGAAPGKELPIPNAWALPREMTADQIDKHLAAMTNTSICDAYAPTRDARDLTEHSDMQARYTAGLHHLLKEAERRGLNVELREHHPAKATDPKRARLHADSPPMAIHVVRYDRTLQRS</sequence>
<protein>
    <recommendedName>
        <fullName evidence="5">Plasmid recombination enzyme</fullName>
    </recommendedName>
</protein>
<evidence type="ECO:0008006" key="5">
    <source>
        <dbReference type="Google" id="ProtNLM"/>
    </source>
</evidence>